<evidence type="ECO:0000256" key="3">
    <source>
        <dbReference type="ARBA" id="ARBA00023125"/>
    </source>
</evidence>
<dbReference type="InterPro" id="IPR053876">
    <property type="entry name" value="Phage_int_M"/>
</dbReference>
<dbReference type="PROSITE" id="PS51898">
    <property type="entry name" value="TYR_RECOMBINASE"/>
    <property type="match status" value="1"/>
</dbReference>
<feature type="domain" description="Tyr recombinase" evidence="6">
    <location>
        <begin position="226"/>
        <end position="404"/>
    </location>
</feature>
<comment type="caution">
    <text evidence="8">The sequence shown here is derived from an EMBL/GenBank/DDBJ whole genome shotgun (WGS) entry which is preliminary data.</text>
</comment>
<organism evidence="8 9">
    <name type="scientific">Salinisphaera japonica YTM-1</name>
    <dbReference type="NCBI Taxonomy" id="1209778"/>
    <lineage>
        <taxon>Bacteria</taxon>
        <taxon>Pseudomonadati</taxon>
        <taxon>Pseudomonadota</taxon>
        <taxon>Gammaproteobacteria</taxon>
        <taxon>Salinisphaerales</taxon>
        <taxon>Salinisphaeraceae</taxon>
        <taxon>Salinisphaera</taxon>
    </lineage>
</organism>
<gene>
    <name evidence="8" type="ORF">SAJA_14550</name>
</gene>
<keyword evidence="4" id="KW-0233">DNA recombination</keyword>
<evidence type="ECO:0000259" key="6">
    <source>
        <dbReference type="PROSITE" id="PS51898"/>
    </source>
</evidence>
<dbReference type="GO" id="GO:0003677">
    <property type="term" value="F:DNA binding"/>
    <property type="evidence" value="ECO:0007669"/>
    <property type="project" value="UniProtKB-UniRule"/>
</dbReference>
<accession>A0A423PET3</accession>
<dbReference type="InterPro" id="IPR038488">
    <property type="entry name" value="Integrase_DNA-bd_sf"/>
</dbReference>
<feature type="domain" description="Core-binding (CB)" evidence="7">
    <location>
        <begin position="122"/>
        <end position="203"/>
    </location>
</feature>
<evidence type="ECO:0000259" key="7">
    <source>
        <dbReference type="PROSITE" id="PS51900"/>
    </source>
</evidence>
<dbReference type="InterPro" id="IPR011010">
    <property type="entry name" value="DNA_brk_join_enz"/>
</dbReference>
<evidence type="ECO:0000256" key="2">
    <source>
        <dbReference type="ARBA" id="ARBA00022908"/>
    </source>
</evidence>
<dbReference type="InterPro" id="IPR013762">
    <property type="entry name" value="Integrase-like_cat_sf"/>
</dbReference>
<dbReference type="Pfam" id="PF22022">
    <property type="entry name" value="Phage_int_M"/>
    <property type="match status" value="1"/>
</dbReference>
<dbReference type="Gene3D" id="1.10.150.130">
    <property type="match status" value="1"/>
</dbReference>
<dbReference type="PANTHER" id="PTHR30629:SF2">
    <property type="entry name" value="PROPHAGE INTEGRASE INTS-RELATED"/>
    <property type="match status" value="1"/>
</dbReference>
<dbReference type="SUPFAM" id="SSF56349">
    <property type="entry name" value="DNA breaking-rejoining enzymes"/>
    <property type="match status" value="1"/>
</dbReference>
<dbReference type="AlphaFoldDB" id="A0A423PET3"/>
<keyword evidence="3 5" id="KW-0238">DNA-binding</keyword>
<dbReference type="InParanoid" id="A0A423PET3"/>
<dbReference type="Gene3D" id="3.30.160.390">
    <property type="entry name" value="Integrase, DNA-binding domain"/>
    <property type="match status" value="1"/>
</dbReference>
<keyword evidence="2" id="KW-0229">DNA integration</keyword>
<keyword evidence="9" id="KW-1185">Reference proteome</keyword>
<evidence type="ECO:0000256" key="5">
    <source>
        <dbReference type="PROSITE-ProRule" id="PRU01248"/>
    </source>
</evidence>
<dbReference type="Proteomes" id="UP000285310">
    <property type="component" value="Unassembled WGS sequence"/>
</dbReference>
<dbReference type="InterPro" id="IPR010998">
    <property type="entry name" value="Integrase_recombinase_N"/>
</dbReference>
<dbReference type="InterPro" id="IPR002104">
    <property type="entry name" value="Integrase_catalytic"/>
</dbReference>
<comment type="similarity">
    <text evidence="1">Belongs to the 'phage' integrase family.</text>
</comment>
<dbReference type="GO" id="GO:0006310">
    <property type="term" value="P:DNA recombination"/>
    <property type="evidence" value="ECO:0007669"/>
    <property type="project" value="UniProtKB-KW"/>
</dbReference>
<sequence length="424" mass="49218">MPSGGIWGYFWGYQIEDRLEIPPAMVLTAVQVKQAKPRKKQYKLSDSGGLYLLVRPNGGRYWRLKYRFHGREKTLAFGTAEDLSLADARSKRDEARKQLIDGNDPMELKRRAQETAKARQANAFETIAREWHEHKRPRWSEKHATKVIRSIENDVFPALGSRPVAEITPPEVLRVIRTIEERDALDYSHRVLQRIGMVFRYAIVTGKATYNPASDLKGALKTRKARHHAALSRDELPAFLQGLDTYDGHVITRYGLQLIALTFLRTGELRAARWTEIDIERAEWRIPAERMKLGDEHIVPLSEQAIKVFETLSEITGRYEYIFTGRNSTLRPMSENTLLYALYRMGYKRQTTVHGFRATASTILNESGFNRDAIERQLAHAEGNKVRAAYHRSEYLEERRQMMQWWADYLDDLKQRSKVTRLRA</sequence>
<proteinExistence type="inferred from homology"/>
<dbReference type="InterPro" id="IPR025166">
    <property type="entry name" value="Integrase_DNA_bind_dom"/>
</dbReference>
<evidence type="ECO:0000313" key="9">
    <source>
        <dbReference type="Proteomes" id="UP000285310"/>
    </source>
</evidence>
<evidence type="ECO:0000256" key="1">
    <source>
        <dbReference type="ARBA" id="ARBA00008857"/>
    </source>
</evidence>
<dbReference type="GO" id="GO:0015074">
    <property type="term" value="P:DNA integration"/>
    <property type="evidence" value="ECO:0007669"/>
    <property type="project" value="UniProtKB-KW"/>
</dbReference>
<dbReference type="Gene3D" id="1.10.443.10">
    <property type="entry name" value="Intergrase catalytic core"/>
    <property type="match status" value="1"/>
</dbReference>
<dbReference type="Pfam" id="PF00589">
    <property type="entry name" value="Phage_integrase"/>
    <property type="match status" value="1"/>
</dbReference>
<dbReference type="FunCoup" id="A0A423PET3">
    <property type="interactions" value="46"/>
</dbReference>
<dbReference type="Pfam" id="PF13356">
    <property type="entry name" value="Arm-DNA-bind_3"/>
    <property type="match status" value="1"/>
</dbReference>
<dbReference type="PANTHER" id="PTHR30629">
    <property type="entry name" value="PROPHAGE INTEGRASE"/>
    <property type="match status" value="1"/>
</dbReference>
<protein>
    <submittedName>
        <fullName evidence="8">Integrase</fullName>
    </submittedName>
</protein>
<dbReference type="CDD" id="cd00801">
    <property type="entry name" value="INT_P4_C"/>
    <property type="match status" value="1"/>
</dbReference>
<evidence type="ECO:0000313" key="8">
    <source>
        <dbReference type="EMBL" id="ROO24097.1"/>
    </source>
</evidence>
<dbReference type="InterPro" id="IPR050808">
    <property type="entry name" value="Phage_Integrase"/>
</dbReference>
<dbReference type="PROSITE" id="PS51900">
    <property type="entry name" value="CB"/>
    <property type="match status" value="1"/>
</dbReference>
<reference evidence="8 9" key="1">
    <citation type="submission" date="2013-10" db="EMBL/GenBank/DDBJ databases">
        <title>Salinisphaera japonica YTM-1 Genome Sequencing.</title>
        <authorList>
            <person name="Lai Q."/>
            <person name="Li C."/>
            <person name="Shao Z."/>
        </authorList>
    </citation>
    <scope>NUCLEOTIDE SEQUENCE [LARGE SCALE GENOMIC DNA]</scope>
    <source>
        <strain evidence="8 9">YTM-1</strain>
    </source>
</reference>
<dbReference type="EMBL" id="AYKG01000068">
    <property type="protein sequence ID" value="ROO24097.1"/>
    <property type="molecule type" value="Genomic_DNA"/>
</dbReference>
<dbReference type="InterPro" id="IPR044068">
    <property type="entry name" value="CB"/>
</dbReference>
<evidence type="ECO:0000256" key="4">
    <source>
        <dbReference type="ARBA" id="ARBA00023172"/>
    </source>
</evidence>
<name>A0A423PET3_9GAMM</name>